<dbReference type="InterPro" id="IPR004136">
    <property type="entry name" value="NMO"/>
</dbReference>
<evidence type="ECO:0000256" key="2">
    <source>
        <dbReference type="ARBA" id="ARBA00022643"/>
    </source>
</evidence>
<proteinExistence type="predicted"/>
<evidence type="ECO:0000313" key="5">
    <source>
        <dbReference type="Proteomes" id="UP000700596"/>
    </source>
</evidence>
<evidence type="ECO:0000256" key="3">
    <source>
        <dbReference type="ARBA" id="ARBA00023002"/>
    </source>
</evidence>
<dbReference type="PANTHER" id="PTHR32332:SF34">
    <property type="entry name" value="2-NITROPROPANE DIOXYGENASE FAMILY, PUTATIVE-RELATED"/>
    <property type="match status" value="1"/>
</dbReference>
<dbReference type="Gene3D" id="3.20.20.70">
    <property type="entry name" value="Aldolase class I"/>
    <property type="match status" value="1"/>
</dbReference>
<evidence type="ECO:0000313" key="4">
    <source>
        <dbReference type="EMBL" id="KAH7132081.1"/>
    </source>
</evidence>
<reference evidence="4" key="1">
    <citation type="journal article" date="2021" name="Nat. Commun.">
        <title>Genetic determinants of endophytism in the Arabidopsis root mycobiome.</title>
        <authorList>
            <person name="Mesny F."/>
            <person name="Miyauchi S."/>
            <person name="Thiergart T."/>
            <person name="Pickel B."/>
            <person name="Atanasova L."/>
            <person name="Karlsson M."/>
            <person name="Huettel B."/>
            <person name="Barry K.W."/>
            <person name="Haridas S."/>
            <person name="Chen C."/>
            <person name="Bauer D."/>
            <person name="Andreopoulos W."/>
            <person name="Pangilinan J."/>
            <person name="LaButti K."/>
            <person name="Riley R."/>
            <person name="Lipzen A."/>
            <person name="Clum A."/>
            <person name="Drula E."/>
            <person name="Henrissat B."/>
            <person name="Kohler A."/>
            <person name="Grigoriev I.V."/>
            <person name="Martin F.M."/>
            <person name="Hacquard S."/>
        </authorList>
    </citation>
    <scope>NUCLEOTIDE SEQUENCE</scope>
    <source>
        <strain evidence="4">MPI-CAGE-CH-0243</strain>
    </source>
</reference>
<name>A0A9P9E7H7_9PLEO</name>
<keyword evidence="2" id="KW-0288">FMN</keyword>
<dbReference type="EMBL" id="JAGMWT010000003">
    <property type="protein sequence ID" value="KAH7132081.1"/>
    <property type="molecule type" value="Genomic_DNA"/>
</dbReference>
<dbReference type="Proteomes" id="UP000700596">
    <property type="component" value="Unassembled WGS sequence"/>
</dbReference>
<keyword evidence="5" id="KW-1185">Reference proteome</keyword>
<dbReference type="OrthoDB" id="2349068at2759"/>
<dbReference type="SUPFAM" id="SSF51412">
    <property type="entry name" value="Inosine monophosphate dehydrogenase (IMPDH)"/>
    <property type="match status" value="1"/>
</dbReference>
<dbReference type="InterPro" id="IPR013785">
    <property type="entry name" value="Aldolase_TIM"/>
</dbReference>
<comment type="caution">
    <text evidence="4">The sequence shown here is derived from an EMBL/GenBank/DDBJ whole genome shotgun (WGS) entry which is preliminary data.</text>
</comment>
<dbReference type="PANTHER" id="PTHR32332">
    <property type="entry name" value="2-NITROPROPANE DIOXYGENASE"/>
    <property type="match status" value="1"/>
</dbReference>
<accession>A0A9P9E7H7</accession>
<sequence length="355" mass="37987">MADIEKIKADYPWVRTPLIVGAPMRLIALAELAVEISAAGGIGFIGAGTDVHDLGIHLQHAETLLSRVSPPLPTKKFIMPIGIGFITWGASLPDSIALIRKYKPAAVWFFAPVSIYELREWTKWSREASPETKIWVQIGSVKEAVDVVQAVEPDVLIAQGTDAGGHGRAQGAGIVSLVPEVSDVIAAFTTKAKVQRPLIVAAGGIVEKRGVAAALVLGASGVVLGTRLLAAKEAKIGKGYQNEILRASDGGQTTVRTKVYDMLRGTTGWANTHNARGIINRSYNDSIAGMDENENRRLYTKEMEKGDEGWGVDGRMTTYAGTAVGLIKEVKKAAEITQEVREGARGLLDEVVAKL</sequence>
<dbReference type="CDD" id="cd04730">
    <property type="entry name" value="NPD_like"/>
    <property type="match status" value="1"/>
</dbReference>
<gene>
    <name evidence="4" type="ORF">B0J11DRAFT_577028</name>
</gene>
<dbReference type="AlphaFoldDB" id="A0A9P9E7H7"/>
<evidence type="ECO:0000256" key="1">
    <source>
        <dbReference type="ARBA" id="ARBA00022630"/>
    </source>
</evidence>
<dbReference type="GO" id="GO:0018580">
    <property type="term" value="F:nitronate monooxygenase activity"/>
    <property type="evidence" value="ECO:0007669"/>
    <property type="project" value="InterPro"/>
</dbReference>
<keyword evidence="1" id="KW-0285">Flavoprotein</keyword>
<dbReference type="GO" id="GO:0051213">
    <property type="term" value="F:dioxygenase activity"/>
    <property type="evidence" value="ECO:0007669"/>
    <property type="project" value="UniProtKB-KW"/>
</dbReference>
<keyword evidence="3" id="KW-0560">Oxidoreductase</keyword>
<dbReference type="Pfam" id="PF03060">
    <property type="entry name" value="NMO"/>
    <property type="match status" value="1"/>
</dbReference>
<organism evidence="4 5">
    <name type="scientific">Dendryphion nanum</name>
    <dbReference type="NCBI Taxonomy" id="256645"/>
    <lineage>
        <taxon>Eukaryota</taxon>
        <taxon>Fungi</taxon>
        <taxon>Dikarya</taxon>
        <taxon>Ascomycota</taxon>
        <taxon>Pezizomycotina</taxon>
        <taxon>Dothideomycetes</taxon>
        <taxon>Pleosporomycetidae</taxon>
        <taxon>Pleosporales</taxon>
        <taxon>Torulaceae</taxon>
        <taxon>Dendryphion</taxon>
    </lineage>
</organism>
<protein>
    <submittedName>
        <fullName evidence="4">2-nitropropane dioxygenase</fullName>
    </submittedName>
</protein>
<keyword evidence="4" id="KW-0223">Dioxygenase</keyword>